<comment type="similarity">
    <text evidence="2">Belongs to the class-I pyridoxal-phosphate-dependent aminotransferase family.</text>
</comment>
<dbReference type="PANTHER" id="PTHR11879:SF22">
    <property type="entry name" value="ASPARTATE AMINOTRANSFERASE, MITOCHONDRIAL"/>
    <property type="match status" value="1"/>
</dbReference>
<dbReference type="CDD" id="cd00609">
    <property type="entry name" value="AAT_like"/>
    <property type="match status" value="1"/>
</dbReference>
<comment type="subunit">
    <text evidence="3">Homodimer.</text>
</comment>
<evidence type="ECO:0000256" key="5">
    <source>
        <dbReference type="ARBA" id="ARBA00022679"/>
    </source>
</evidence>
<dbReference type="Gene3D" id="3.90.1150.10">
    <property type="entry name" value="Aspartate Aminotransferase, domain 1"/>
    <property type="match status" value="1"/>
</dbReference>
<comment type="cofactor">
    <cofactor evidence="1">
        <name>pyridoxal 5'-phosphate</name>
        <dbReference type="ChEBI" id="CHEBI:597326"/>
    </cofactor>
</comment>
<evidence type="ECO:0000256" key="2">
    <source>
        <dbReference type="ARBA" id="ARBA00007441"/>
    </source>
</evidence>
<dbReference type="SUPFAM" id="SSF53383">
    <property type="entry name" value="PLP-dependent transferases"/>
    <property type="match status" value="1"/>
</dbReference>
<dbReference type="InterPro" id="IPR004839">
    <property type="entry name" value="Aminotransferase_I/II_large"/>
</dbReference>
<dbReference type="InterPro" id="IPR015421">
    <property type="entry name" value="PyrdxlP-dep_Trfase_major"/>
</dbReference>
<comment type="caution">
    <text evidence="8">The sequence shown here is derived from an EMBL/GenBank/DDBJ whole genome shotgun (WGS) entry which is preliminary data.</text>
</comment>
<evidence type="ECO:0000256" key="6">
    <source>
        <dbReference type="ARBA" id="ARBA00022898"/>
    </source>
</evidence>
<keyword evidence="5" id="KW-0808">Transferase</keyword>
<evidence type="ECO:0000256" key="1">
    <source>
        <dbReference type="ARBA" id="ARBA00001933"/>
    </source>
</evidence>
<dbReference type="PANTHER" id="PTHR11879">
    <property type="entry name" value="ASPARTATE AMINOTRANSFERASE"/>
    <property type="match status" value="1"/>
</dbReference>
<evidence type="ECO:0000259" key="7">
    <source>
        <dbReference type="Pfam" id="PF00155"/>
    </source>
</evidence>
<gene>
    <name evidence="8" type="ORF">ACFQS8_11635</name>
</gene>
<name>A0ABW2IN08_9PROT</name>
<dbReference type="EMBL" id="JBHTBR010000005">
    <property type="protein sequence ID" value="MFC7292272.1"/>
    <property type="molecule type" value="Genomic_DNA"/>
</dbReference>
<keyword evidence="4" id="KW-0032">Aminotransferase</keyword>
<reference evidence="9" key="1">
    <citation type="journal article" date="2019" name="Int. J. Syst. Evol. Microbiol.">
        <title>The Global Catalogue of Microorganisms (GCM) 10K type strain sequencing project: providing services to taxonomists for standard genome sequencing and annotation.</title>
        <authorList>
            <consortium name="The Broad Institute Genomics Platform"/>
            <consortium name="The Broad Institute Genome Sequencing Center for Infectious Disease"/>
            <person name="Wu L."/>
            <person name="Ma J."/>
        </authorList>
    </citation>
    <scope>NUCLEOTIDE SEQUENCE [LARGE SCALE GENOMIC DNA]</scope>
    <source>
        <strain evidence="9">CCUG 51308</strain>
    </source>
</reference>
<feature type="domain" description="Aminotransferase class I/classII large" evidence="7">
    <location>
        <begin position="31"/>
        <end position="398"/>
    </location>
</feature>
<protein>
    <submittedName>
        <fullName evidence="8">Aromatic amino acid transaminase</fullName>
    </submittedName>
</protein>
<dbReference type="Gene3D" id="3.40.640.10">
    <property type="entry name" value="Type I PLP-dependent aspartate aminotransferase-like (Major domain)"/>
    <property type="match status" value="1"/>
</dbReference>
<evidence type="ECO:0000313" key="8">
    <source>
        <dbReference type="EMBL" id="MFC7292272.1"/>
    </source>
</evidence>
<evidence type="ECO:0000256" key="3">
    <source>
        <dbReference type="ARBA" id="ARBA00011738"/>
    </source>
</evidence>
<keyword evidence="9" id="KW-1185">Reference proteome</keyword>
<dbReference type="NCBIfam" id="NF006719">
    <property type="entry name" value="PRK09257.1"/>
    <property type="match status" value="1"/>
</dbReference>
<dbReference type="InterPro" id="IPR015424">
    <property type="entry name" value="PyrdxlP-dep_Trfase"/>
</dbReference>
<dbReference type="InterPro" id="IPR015422">
    <property type="entry name" value="PyrdxlP-dep_Trfase_small"/>
</dbReference>
<sequence length="405" mass="43678">MSNALISNLSLLPPDALLGLMAAYKEDPRDTKVDLGVGIYKDDAGQTPVLKAVKAAEEMLLTTETSKAYEGPRGNQLFDNAVERQIFGDNSEARAQGRVVSLASPGGCGALSVAVGFVKRLSQQGVVWVSSPSWPNHAHVVRAMGMATDSYAYDEVSSGPHAGKVDFEGIKTTLAKAKAGDGIIIQGPCHNPTGIDLDNAQWEAIAHLCVEKSLFPIVDVAYHGFGNSLDEDMLGVRRFLSIVPEALVSYSCSKNFGLYRERTGCLVAQTQSTEHTKVTLSHLADIARASYSMPPSHGAAIVATILDTPALYAMWVEELDLMRGRITSLREAMALALRKHGKDVAADRIVRQKGMFSLMQFEEGAAQKLVAEHAIYLPNSGRINVAGLKLDTIEYVAKCMAPYLK</sequence>
<proteinExistence type="inferred from homology"/>
<organism evidence="8 9">
    <name type="scientific">Hirschia litorea</name>
    <dbReference type="NCBI Taxonomy" id="1199156"/>
    <lineage>
        <taxon>Bacteria</taxon>
        <taxon>Pseudomonadati</taxon>
        <taxon>Pseudomonadota</taxon>
        <taxon>Alphaproteobacteria</taxon>
        <taxon>Hyphomonadales</taxon>
        <taxon>Hyphomonadaceae</taxon>
        <taxon>Hirschia</taxon>
    </lineage>
</organism>
<evidence type="ECO:0000256" key="4">
    <source>
        <dbReference type="ARBA" id="ARBA00022576"/>
    </source>
</evidence>
<dbReference type="RefSeq" id="WP_382167568.1">
    <property type="nucleotide sequence ID" value="NZ_JBHTBR010000005.1"/>
</dbReference>
<dbReference type="PRINTS" id="PR00799">
    <property type="entry name" value="TRANSAMINASE"/>
</dbReference>
<accession>A0ABW2IN08</accession>
<dbReference type="InterPro" id="IPR000796">
    <property type="entry name" value="Asp_trans"/>
</dbReference>
<dbReference type="Pfam" id="PF00155">
    <property type="entry name" value="Aminotran_1_2"/>
    <property type="match status" value="1"/>
</dbReference>
<dbReference type="Proteomes" id="UP001596492">
    <property type="component" value="Unassembled WGS sequence"/>
</dbReference>
<evidence type="ECO:0000313" key="9">
    <source>
        <dbReference type="Proteomes" id="UP001596492"/>
    </source>
</evidence>
<keyword evidence="6" id="KW-0663">Pyridoxal phosphate</keyword>